<reference evidence="2 3" key="1">
    <citation type="submission" date="2019-05" db="EMBL/GenBank/DDBJ databases">
        <title>Another draft genome of Portunus trituberculatus and its Hox gene families provides insights of decapod evolution.</title>
        <authorList>
            <person name="Jeong J.-H."/>
            <person name="Song I."/>
            <person name="Kim S."/>
            <person name="Choi T."/>
            <person name="Kim D."/>
            <person name="Ryu S."/>
            <person name="Kim W."/>
        </authorList>
    </citation>
    <scope>NUCLEOTIDE SEQUENCE [LARGE SCALE GENOMIC DNA]</scope>
    <source>
        <tissue evidence="2">Muscle</tissue>
    </source>
</reference>
<evidence type="ECO:0000313" key="3">
    <source>
        <dbReference type="Proteomes" id="UP000324222"/>
    </source>
</evidence>
<protein>
    <submittedName>
        <fullName evidence="2">Uncharacterized protein</fullName>
    </submittedName>
</protein>
<accession>A0A5B7DCY6</accession>
<feature type="compositionally biased region" description="Basic and acidic residues" evidence="1">
    <location>
        <begin position="57"/>
        <end position="77"/>
    </location>
</feature>
<feature type="region of interest" description="Disordered" evidence="1">
    <location>
        <begin position="42"/>
        <end position="77"/>
    </location>
</feature>
<sequence>MEEKSRAIELLDYGMSVIHVATDLKVFRQAIVVFGMRWRCTTPPRKSGSGAPRKTSARMDKLLKREKTPKHPSERCY</sequence>
<evidence type="ECO:0000256" key="1">
    <source>
        <dbReference type="SAM" id="MobiDB-lite"/>
    </source>
</evidence>
<keyword evidence="3" id="KW-1185">Reference proteome</keyword>
<dbReference type="AlphaFoldDB" id="A0A5B7DCY6"/>
<organism evidence="2 3">
    <name type="scientific">Portunus trituberculatus</name>
    <name type="common">Swimming crab</name>
    <name type="synonym">Neptunus trituberculatus</name>
    <dbReference type="NCBI Taxonomy" id="210409"/>
    <lineage>
        <taxon>Eukaryota</taxon>
        <taxon>Metazoa</taxon>
        <taxon>Ecdysozoa</taxon>
        <taxon>Arthropoda</taxon>
        <taxon>Crustacea</taxon>
        <taxon>Multicrustacea</taxon>
        <taxon>Malacostraca</taxon>
        <taxon>Eumalacostraca</taxon>
        <taxon>Eucarida</taxon>
        <taxon>Decapoda</taxon>
        <taxon>Pleocyemata</taxon>
        <taxon>Brachyura</taxon>
        <taxon>Eubrachyura</taxon>
        <taxon>Portunoidea</taxon>
        <taxon>Portunidae</taxon>
        <taxon>Portuninae</taxon>
        <taxon>Portunus</taxon>
    </lineage>
</organism>
<gene>
    <name evidence="2" type="ORF">E2C01_011997</name>
</gene>
<dbReference type="EMBL" id="VSRR010000738">
    <property type="protein sequence ID" value="MPC19089.1"/>
    <property type="molecule type" value="Genomic_DNA"/>
</dbReference>
<proteinExistence type="predicted"/>
<dbReference type="Proteomes" id="UP000324222">
    <property type="component" value="Unassembled WGS sequence"/>
</dbReference>
<name>A0A5B7DCY6_PORTR</name>
<comment type="caution">
    <text evidence="2">The sequence shown here is derived from an EMBL/GenBank/DDBJ whole genome shotgun (WGS) entry which is preliminary data.</text>
</comment>
<evidence type="ECO:0000313" key="2">
    <source>
        <dbReference type="EMBL" id="MPC19089.1"/>
    </source>
</evidence>